<accession>A0A482IZM3</accession>
<sequence length="59" mass="6411">MLIAVWLLVCVQMCSRMRTPMGATGVTTILPAQGRRCAASFSWLFKHVNGFDGLVGVLV</sequence>
<proteinExistence type="predicted"/>
<evidence type="ECO:0000313" key="2">
    <source>
        <dbReference type="Proteomes" id="UP000253772"/>
    </source>
</evidence>
<reference evidence="1 2" key="1">
    <citation type="submission" date="2019-03" db="EMBL/GenBank/DDBJ databases">
        <title>Comparative insights into the high quality Complete genome sequence of highly metal resistant Cupriavidus metallidurans strain BS1 isolated from a gold-copper mine.</title>
        <authorList>
            <person name="Mazhar H.S."/>
            <person name="Rensing C."/>
        </authorList>
    </citation>
    <scope>NUCLEOTIDE SEQUENCE [LARGE SCALE GENOMIC DNA]</scope>
    <source>
        <strain evidence="1 2">BS1</strain>
    </source>
</reference>
<dbReference type="EMBL" id="CP037901">
    <property type="protein sequence ID" value="QBP12847.1"/>
    <property type="molecule type" value="Genomic_DNA"/>
</dbReference>
<dbReference type="Proteomes" id="UP000253772">
    <property type="component" value="Chromosome c2"/>
</dbReference>
<organism evidence="1 2">
    <name type="scientific">Cupriavidus metallidurans</name>
    <dbReference type="NCBI Taxonomy" id="119219"/>
    <lineage>
        <taxon>Bacteria</taxon>
        <taxon>Pseudomonadati</taxon>
        <taxon>Pseudomonadota</taxon>
        <taxon>Betaproteobacteria</taxon>
        <taxon>Burkholderiales</taxon>
        <taxon>Burkholderiaceae</taxon>
        <taxon>Cupriavidus</taxon>
    </lineage>
</organism>
<evidence type="ECO:0000313" key="1">
    <source>
        <dbReference type="EMBL" id="QBP12847.1"/>
    </source>
</evidence>
<gene>
    <name evidence="1" type="ORF">DDF84_024590</name>
</gene>
<protein>
    <submittedName>
        <fullName evidence="1">Uncharacterized protein</fullName>
    </submittedName>
</protein>
<dbReference type="RefSeq" id="WP_017511852.1">
    <property type="nucleotide sequence ID" value="NZ_CP037901.1"/>
</dbReference>
<dbReference type="AlphaFoldDB" id="A0A482IZM3"/>
<name>A0A482IZM3_9BURK</name>